<feature type="transmembrane region" description="Helical" evidence="1">
    <location>
        <begin position="39"/>
        <end position="62"/>
    </location>
</feature>
<keyword evidence="1" id="KW-1133">Transmembrane helix</keyword>
<keyword evidence="1" id="KW-0472">Membrane</keyword>
<dbReference type="AlphaFoldDB" id="A0A7W6NAY2"/>
<organism evidence="3 4">
    <name type="scientific">Devosia subaequoris</name>
    <dbReference type="NCBI Taxonomy" id="395930"/>
    <lineage>
        <taxon>Bacteria</taxon>
        <taxon>Pseudomonadati</taxon>
        <taxon>Pseudomonadota</taxon>
        <taxon>Alphaproteobacteria</taxon>
        <taxon>Hyphomicrobiales</taxon>
        <taxon>Devosiaceae</taxon>
        <taxon>Devosia</taxon>
    </lineage>
</organism>
<accession>A0A7W6NAY2</accession>
<reference evidence="3 4" key="1">
    <citation type="submission" date="2020-08" db="EMBL/GenBank/DDBJ databases">
        <title>Genomic Encyclopedia of Type Strains, Phase IV (KMG-IV): sequencing the most valuable type-strain genomes for metagenomic binning, comparative biology and taxonomic classification.</title>
        <authorList>
            <person name="Goeker M."/>
        </authorList>
    </citation>
    <scope>NUCLEOTIDE SEQUENCE [LARGE SCALE GENOMIC DNA]</scope>
    <source>
        <strain evidence="3 4">DSM 23447</strain>
    </source>
</reference>
<keyword evidence="1" id="KW-0812">Transmembrane</keyword>
<name>A0A7W6NAY2_9HYPH</name>
<dbReference type="InterPro" id="IPR014729">
    <property type="entry name" value="Rossmann-like_a/b/a_fold"/>
</dbReference>
<feature type="transmembrane region" description="Helical" evidence="1">
    <location>
        <begin position="12"/>
        <end position="32"/>
    </location>
</feature>
<feature type="domain" description="DUF218" evidence="2">
    <location>
        <begin position="79"/>
        <end position="245"/>
    </location>
</feature>
<dbReference type="PANTHER" id="PTHR30336:SF4">
    <property type="entry name" value="ENVELOPE BIOGENESIS FACTOR ELYC"/>
    <property type="match status" value="1"/>
</dbReference>
<dbReference type="RefSeq" id="WP_183310714.1">
    <property type="nucleotide sequence ID" value="NZ_JACIEW010000003.1"/>
</dbReference>
<evidence type="ECO:0000313" key="3">
    <source>
        <dbReference type="EMBL" id="MBB4051984.1"/>
    </source>
</evidence>
<comment type="caution">
    <text evidence="3">The sequence shown here is derived from an EMBL/GenBank/DDBJ whole genome shotgun (WGS) entry which is preliminary data.</text>
</comment>
<dbReference type="EMBL" id="JACIEW010000003">
    <property type="protein sequence ID" value="MBB4051984.1"/>
    <property type="molecule type" value="Genomic_DNA"/>
</dbReference>
<dbReference type="Pfam" id="PF02698">
    <property type="entry name" value="DUF218"/>
    <property type="match status" value="1"/>
</dbReference>
<dbReference type="CDD" id="cd06259">
    <property type="entry name" value="YdcF-like"/>
    <property type="match status" value="1"/>
</dbReference>
<dbReference type="GO" id="GO:0000270">
    <property type="term" value="P:peptidoglycan metabolic process"/>
    <property type="evidence" value="ECO:0007669"/>
    <property type="project" value="TreeGrafter"/>
</dbReference>
<evidence type="ECO:0000313" key="4">
    <source>
        <dbReference type="Proteomes" id="UP000547011"/>
    </source>
</evidence>
<protein>
    <submittedName>
        <fullName evidence="3">Uncharacterized SAM-binding protein YcdF (DUF218 family)</fullName>
    </submittedName>
</protein>
<evidence type="ECO:0000256" key="1">
    <source>
        <dbReference type="SAM" id="Phobius"/>
    </source>
</evidence>
<dbReference type="PANTHER" id="PTHR30336">
    <property type="entry name" value="INNER MEMBRANE PROTEIN, PROBABLE PERMEASE"/>
    <property type="match status" value="1"/>
</dbReference>
<sequence>MFFVVSKLFWLVAQPISVALLLMLVAGGLVALGRRRLALTSLGLAVLLLGLVSLTNIGGILIRPLEDRFAVPAVPARVDAIVMLGGATVSSVSGARQTVAMNDAAERLSTTLWLAQRFPAARIVLSGGGGVLGGRGESEAETARRFFVGLGIDSDRLVLEPDSRNTIENARFTRELLTEDGETIALVTSAFHMPRSVGLFRAQGVQVLPWPTDFRSTGTEQFGLDLADPGGNLTIASTAMREWIGLTVYWATGQIESWFPEP</sequence>
<proteinExistence type="predicted"/>
<evidence type="ECO:0000259" key="2">
    <source>
        <dbReference type="Pfam" id="PF02698"/>
    </source>
</evidence>
<gene>
    <name evidence="3" type="ORF">GGR20_001626</name>
</gene>
<keyword evidence="4" id="KW-1185">Reference proteome</keyword>
<dbReference type="GO" id="GO:0043164">
    <property type="term" value="P:Gram-negative-bacterium-type cell wall biogenesis"/>
    <property type="evidence" value="ECO:0007669"/>
    <property type="project" value="TreeGrafter"/>
</dbReference>
<dbReference type="GO" id="GO:0005886">
    <property type="term" value="C:plasma membrane"/>
    <property type="evidence" value="ECO:0007669"/>
    <property type="project" value="TreeGrafter"/>
</dbReference>
<dbReference type="InterPro" id="IPR003848">
    <property type="entry name" value="DUF218"/>
</dbReference>
<dbReference type="Gene3D" id="3.40.50.620">
    <property type="entry name" value="HUPs"/>
    <property type="match status" value="1"/>
</dbReference>
<dbReference type="InterPro" id="IPR051599">
    <property type="entry name" value="Cell_Envelope_Assoc"/>
</dbReference>
<dbReference type="Proteomes" id="UP000547011">
    <property type="component" value="Unassembled WGS sequence"/>
</dbReference>